<feature type="coiled-coil region" evidence="9">
    <location>
        <begin position="758"/>
        <end position="817"/>
    </location>
</feature>
<evidence type="ECO:0000313" key="12">
    <source>
        <dbReference type="EMBL" id="KAL1895859.1"/>
    </source>
</evidence>
<dbReference type="Gene3D" id="1.20.120.1750">
    <property type="match status" value="1"/>
</dbReference>
<feature type="compositionally biased region" description="Low complexity" evidence="10">
    <location>
        <begin position="123"/>
        <end position="149"/>
    </location>
</feature>
<dbReference type="Gene3D" id="3.30.40.10">
    <property type="entry name" value="Zinc/RING finger domain, C3HC4 (zinc finger)"/>
    <property type="match status" value="1"/>
</dbReference>
<dbReference type="EMBL" id="JAWCUI010000025">
    <property type="protein sequence ID" value="KAL1895859.1"/>
    <property type="molecule type" value="Genomic_DNA"/>
</dbReference>
<protein>
    <recommendedName>
        <fullName evidence="2">RBR-type E3 ubiquitin transferase</fullName>
        <ecNumber evidence="2">2.3.2.31</ecNumber>
    </recommendedName>
</protein>
<evidence type="ECO:0000256" key="9">
    <source>
        <dbReference type="SAM" id="Coils"/>
    </source>
</evidence>
<feature type="region of interest" description="Disordered" evidence="10">
    <location>
        <begin position="330"/>
        <end position="383"/>
    </location>
</feature>
<dbReference type="SUPFAM" id="SSF57850">
    <property type="entry name" value="RING/U-box"/>
    <property type="match status" value="1"/>
</dbReference>
<reference evidence="12 13" key="1">
    <citation type="journal article" date="2024" name="IMA Fungus">
        <title>IMA Genome - F19 : A genome assembly and annotation guide to empower mycologists, including annotated draft genome sequences of Ceratocystis pirilliformis, Diaporthe australafricana, Fusarium ophioides, Paecilomyces lecythidis, and Sporothrix stenoceras.</title>
        <authorList>
            <person name="Aylward J."/>
            <person name="Wilson A.M."/>
            <person name="Visagie C.M."/>
            <person name="Spraker J."/>
            <person name="Barnes I."/>
            <person name="Buitendag C."/>
            <person name="Ceriani C."/>
            <person name="Del Mar Angel L."/>
            <person name="du Plessis D."/>
            <person name="Fuchs T."/>
            <person name="Gasser K."/>
            <person name="Kramer D."/>
            <person name="Li W."/>
            <person name="Munsamy K."/>
            <person name="Piso A."/>
            <person name="Price J.L."/>
            <person name="Sonnekus B."/>
            <person name="Thomas C."/>
            <person name="van der Nest A."/>
            <person name="van Dijk A."/>
            <person name="van Heerden A."/>
            <person name="van Vuuren N."/>
            <person name="Yilmaz N."/>
            <person name="Duong T.A."/>
            <person name="van der Merwe N.A."/>
            <person name="Wingfield M.J."/>
            <person name="Wingfield B.D."/>
        </authorList>
    </citation>
    <scope>NUCLEOTIDE SEQUENCE [LARGE SCALE GENOMIC DNA]</scope>
    <source>
        <strain evidence="12 13">CMW 5346</strain>
    </source>
</reference>
<comment type="caution">
    <text evidence="12">The sequence shown here is derived from an EMBL/GenBank/DDBJ whole genome shotgun (WGS) entry which is preliminary data.</text>
</comment>
<dbReference type="PROSITE" id="PS51873">
    <property type="entry name" value="TRIAD"/>
    <property type="match status" value="1"/>
</dbReference>
<evidence type="ECO:0000256" key="5">
    <source>
        <dbReference type="ARBA" id="ARBA00022737"/>
    </source>
</evidence>
<comment type="catalytic activity">
    <reaction evidence="1">
        <text>[E2 ubiquitin-conjugating enzyme]-S-ubiquitinyl-L-cysteine + [acceptor protein]-L-lysine = [E2 ubiquitin-conjugating enzyme]-L-cysteine + [acceptor protein]-N(6)-ubiquitinyl-L-lysine.</text>
        <dbReference type="EC" id="2.3.2.31"/>
    </reaction>
</comment>
<evidence type="ECO:0000256" key="1">
    <source>
        <dbReference type="ARBA" id="ARBA00001798"/>
    </source>
</evidence>
<keyword evidence="4" id="KW-0479">Metal-binding</keyword>
<dbReference type="InterPro" id="IPR013083">
    <property type="entry name" value="Znf_RING/FYVE/PHD"/>
</dbReference>
<evidence type="ECO:0000256" key="8">
    <source>
        <dbReference type="ARBA" id="ARBA00022833"/>
    </source>
</evidence>
<dbReference type="InterPro" id="IPR044066">
    <property type="entry name" value="TRIAD_supradom"/>
</dbReference>
<dbReference type="Pfam" id="PF01485">
    <property type="entry name" value="IBR"/>
    <property type="match status" value="2"/>
</dbReference>
<dbReference type="EC" id="2.3.2.31" evidence="2"/>
<evidence type="ECO:0000256" key="4">
    <source>
        <dbReference type="ARBA" id="ARBA00022723"/>
    </source>
</evidence>
<evidence type="ECO:0000256" key="10">
    <source>
        <dbReference type="SAM" id="MobiDB-lite"/>
    </source>
</evidence>
<dbReference type="InterPro" id="IPR002867">
    <property type="entry name" value="IBR_dom"/>
</dbReference>
<feature type="compositionally biased region" description="Polar residues" evidence="10">
    <location>
        <begin position="209"/>
        <end position="219"/>
    </location>
</feature>
<evidence type="ECO:0000313" key="13">
    <source>
        <dbReference type="Proteomes" id="UP001583186"/>
    </source>
</evidence>
<evidence type="ECO:0000259" key="11">
    <source>
        <dbReference type="PROSITE" id="PS51873"/>
    </source>
</evidence>
<feature type="compositionally biased region" description="Basic and acidic residues" evidence="10">
    <location>
        <begin position="356"/>
        <end position="373"/>
    </location>
</feature>
<name>A0ABR3Z6G1_9PEZI</name>
<dbReference type="CDD" id="cd20335">
    <property type="entry name" value="BRcat_RBR"/>
    <property type="match status" value="1"/>
</dbReference>
<dbReference type="PANTHER" id="PTHR11685">
    <property type="entry name" value="RBR FAMILY RING FINGER AND IBR DOMAIN-CONTAINING"/>
    <property type="match status" value="1"/>
</dbReference>
<dbReference type="InterPro" id="IPR031127">
    <property type="entry name" value="E3_UB_ligase_RBR"/>
</dbReference>
<keyword evidence="3" id="KW-0808">Transferase</keyword>
<feature type="compositionally biased region" description="Acidic residues" evidence="10">
    <location>
        <begin position="220"/>
        <end position="238"/>
    </location>
</feature>
<proteinExistence type="predicted"/>
<feature type="compositionally biased region" description="Low complexity" evidence="10">
    <location>
        <begin position="1132"/>
        <end position="1145"/>
    </location>
</feature>
<feature type="region of interest" description="Disordered" evidence="10">
    <location>
        <begin position="73"/>
        <end position="241"/>
    </location>
</feature>
<feature type="region of interest" description="Disordered" evidence="10">
    <location>
        <begin position="1117"/>
        <end position="1166"/>
    </location>
</feature>
<keyword evidence="13" id="KW-1185">Reference proteome</keyword>
<sequence>MGSPDTVVTTTSTKIYPDDDIIPQRLPWPVAKLQPPILPKGAVLTNLVPLLSAEAVAEEEKVKEMEVQRMVTKTPTPDWLMPENTSTRAEAQPRAEAVVAEEKTTEVAAATVVPEAPPADNVEASSSQSESESTQPDTQTTPTIIQTAPPTAPSGMDVSTLLGPDLFKTKTNSSSRDSSSLSTRHRASISLGSNSNDSSSTLAPPTPGTSPSDGNTSSSDESEDDPVGDYADTDDEAEVPLPLFLVRDGQADDVLGTVADEDDLAWADVSPPAALTEILQLPEGGDIPELLREIVASSLESVQAQLAVAVTEKAERGKVKAAEAEAAAAARAEEKRRRQEQLERERKEMAALAKGKARDTATRHIPDPVEHRPPVQTAVGPVKKSRRHMFASRMLRHVHILGSSNGERGESSAAGAAAAAEAAQAAQARAALQRAYEQAQLRSFDNVGSSSSSSSKPVITRKPVKKLADKMAGPSRQQAYEQAMLRALEGTASSSTATPAAFTAVGVVGTDASTASTTTTTTTLPGTQPIPTQRRAAMLLAMVRKDMEKKKEPVLPATIECISCFEDVPRKEAVQTVCHAYCLDCFQQLVTTALANEAQFPPKCCLNEVPAATVNKYVPRDLARQYKAKVDEFATPVGDRVYCPTVDCGVFVPAQHIAKAARIARCRNGHETCTACRQDAHGRGSQNREACPEASAQDQLDQRLADELAAEEGWRRCIRCAVLIEHREACQHMTCRCGAEFCYVCGLAWRTSREARERDRIRRQAEQADAELAELRDALAQVAAFEQRERQKLQRIQQAQRARLQQLKQQREIALEAEVAAKYDALRTTLATLGALQTTHAQQARRQERVAHCSQQTQDATDADTRLAKTKAEAADLAAAKIKEAEQKWNKDLAERITLEKRLEEEYRQLLEVNAAWTGRDDHPQLVESALRAYQRTNDARMDTYKQWKDRELANDTFLAEEERAVRDEVQDALRVKHTQQARKDRRALQRKHAGERVWCRAVAAERARLLAEMEVVEQGLGLAGSTSEADTNLLLLLDLEENGALAGDAAGEGAGAAPDDTEMNHLYAVMLADIASGIEDLDFGEGEGVEDVEEVVENSNVVFDDDDRDSFYSLYADENRNSGSGSGSGSGSSNNDNNNRTSNGPVRAEYNWPLTLRGGTDLRGR</sequence>
<dbReference type="CDD" id="cd22584">
    <property type="entry name" value="Rcat_RBR_unk"/>
    <property type="match status" value="1"/>
</dbReference>
<evidence type="ECO:0000256" key="7">
    <source>
        <dbReference type="ARBA" id="ARBA00022786"/>
    </source>
</evidence>
<organism evidence="12 13">
    <name type="scientific">Sporothrix stenoceras</name>
    <dbReference type="NCBI Taxonomy" id="5173"/>
    <lineage>
        <taxon>Eukaryota</taxon>
        <taxon>Fungi</taxon>
        <taxon>Dikarya</taxon>
        <taxon>Ascomycota</taxon>
        <taxon>Pezizomycotina</taxon>
        <taxon>Sordariomycetes</taxon>
        <taxon>Sordariomycetidae</taxon>
        <taxon>Ophiostomatales</taxon>
        <taxon>Ophiostomataceae</taxon>
        <taxon>Sporothrix</taxon>
    </lineage>
</organism>
<keyword evidence="8" id="KW-0862">Zinc</keyword>
<feature type="domain" description="RING-type" evidence="11">
    <location>
        <begin position="557"/>
        <end position="770"/>
    </location>
</feature>
<keyword evidence="9" id="KW-0175">Coiled coil</keyword>
<evidence type="ECO:0000256" key="3">
    <source>
        <dbReference type="ARBA" id="ARBA00022679"/>
    </source>
</evidence>
<keyword evidence="6" id="KW-0863">Zinc-finger</keyword>
<feature type="compositionally biased region" description="Basic and acidic residues" evidence="10">
    <location>
        <begin position="331"/>
        <end position="349"/>
    </location>
</feature>
<evidence type="ECO:0000256" key="2">
    <source>
        <dbReference type="ARBA" id="ARBA00012251"/>
    </source>
</evidence>
<keyword evidence="5" id="KW-0677">Repeat</keyword>
<feature type="compositionally biased region" description="Low complexity" evidence="10">
    <location>
        <begin position="173"/>
        <end position="200"/>
    </location>
</feature>
<accession>A0ABR3Z6G1</accession>
<keyword evidence="7" id="KW-0833">Ubl conjugation pathway</keyword>
<evidence type="ECO:0000256" key="6">
    <source>
        <dbReference type="ARBA" id="ARBA00022771"/>
    </source>
</evidence>
<gene>
    <name evidence="12" type="ORF">Sste5346_004956</name>
</gene>
<dbReference type="Proteomes" id="UP001583186">
    <property type="component" value="Unassembled WGS sequence"/>
</dbReference>